<dbReference type="Proteomes" id="UP000635142">
    <property type="component" value="Unassembled WGS sequence"/>
</dbReference>
<dbReference type="RefSeq" id="WP_191074688.1">
    <property type="nucleotide sequence ID" value="NZ_JACTAG010000001.1"/>
</dbReference>
<reference evidence="1" key="1">
    <citation type="submission" date="2020-08" db="EMBL/GenBank/DDBJ databases">
        <title>Sulfitobacter aestuariivivens sp. nov., isolated from a tidal flat.</title>
        <authorList>
            <person name="Park S."/>
            <person name="Yoon J.-H."/>
        </authorList>
    </citation>
    <scope>NUCLEOTIDE SEQUENCE</scope>
    <source>
        <strain evidence="1">TSTF-M16</strain>
    </source>
</reference>
<evidence type="ECO:0000313" key="2">
    <source>
        <dbReference type="Proteomes" id="UP000635142"/>
    </source>
</evidence>
<dbReference type="EMBL" id="JACTAG010000001">
    <property type="protein sequence ID" value="MBD3663752.1"/>
    <property type="molecule type" value="Genomic_DNA"/>
</dbReference>
<sequence>MRHMDPADQTLTSRCVTPGPYVVLGTGLITTAAQKAGLSGPDVANTGNLTSFP</sequence>
<keyword evidence="2" id="KW-1185">Reference proteome</keyword>
<dbReference type="AlphaFoldDB" id="A0A927D5C9"/>
<gene>
    <name evidence="1" type="ORF">H9Q16_07445</name>
</gene>
<accession>A0A927D5C9</accession>
<comment type="caution">
    <text evidence="1">The sequence shown here is derived from an EMBL/GenBank/DDBJ whole genome shotgun (WGS) entry which is preliminary data.</text>
</comment>
<name>A0A927D5C9_9RHOB</name>
<organism evidence="1 2">
    <name type="scientific">Sulfitobacter aestuariivivens</name>
    <dbReference type="NCBI Taxonomy" id="2766981"/>
    <lineage>
        <taxon>Bacteria</taxon>
        <taxon>Pseudomonadati</taxon>
        <taxon>Pseudomonadota</taxon>
        <taxon>Alphaproteobacteria</taxon>
        <taxon>Rhodobacterales</taxon>
        <taxon>Roseobacteraceae</taxon>
        <taxon>Sulfitobacter</taxon>
    </lineage>
</organism>
<proteinExistence type="predicted"/>
<evidence type="ECO:0000313" key="1">
    <source>
        <dbReference type="EMBL" id="MBD3663752.1"/>
    </source>
</evidence>
<protein>
    <submittedName>
        <fullName evidence="1">Uncharacterized protein</fullName>
    </submittedName>
</protein>